<keyword evidence="6" id="KW-0464">Manganese</keyword>
<evidence type="ECO:0000256" key="1">
    <source>
        <dbReference type="ARBA" id="ARBA00001936"/>
    </source>
</evidence>
<dbReference type="PANTHER" id="PTHR12318">
    <property type="entry name" value="TESTOSTERONE-REGULATED PROTEIN RP2"/>
    <property type="match status" value="1"/>
</dbReference>
<dbReference type="InterPro" id="IPR039121">
    <property type="entry name" value="NUDT19"/>
</dbReference>
<gene>
    <name evidence="9" type="ORF">KCG34_24705</name>
</gene>
<dbReference type="Gene3D" id="3.90.79.10">
    <property type="entry name" value="Nucleoside Triphosphate Pyrophosphohydrolase"/>
    <property type="match status" value="1"/>
</dbReference>
<reference evidence="9" key="1">
    <citation type="submission" date="2021-04" db="EMBL/GenBank/DDBJ databases">
        <title>The complete genome sequence of Caulobacter sp. S6.</title>
        <authorList>
            <person name="Tang Y."/>
            <person name="Ouyang W."/>
            <person name="Liu Q."/>
            <person name="Huang B."/>
            <person name="Guo Z."/>
            <person name="Lei P."/>
        </authorList>
    </citation>
    <scope>NUCLEOTIDE SEQUENCE</scope>
    <source>
        <strain evidence="9">S6</strain>
    </source>
</reference>
<feature type="region of interest" description="Disordered" evidence="7">
    <location>
        <begin position="1"/>
        <end position="20"/>
    </location>
</feature>
<dbReference type="InterPro" id="IPR000086">
    <property type="entry name" value="NUDIX_hydrolase_dom"/>
</dbReference>
<dbReference type="PANTHER" id="PTHR12318:SF0">
    <property type="entry name" value="ACYL-COENZYME A DIPHOSPHATASE NUDT19"/>
    <property type="match status" value="1"/>
</dbReference>
<keyword evidence="5" id="KW-0460">Magnesium</keyword>
<keyword evidence="3" id="KW-0479">Metal-binding</keyword>
<dbReference type="PROSITE" id="PS51462">
    <property type="entry name" value="NUDIX"/>
    <property type="match status" value="1"/>
</dbReference>
<evidence type="ECO:0000256" key="5">
    <source>
        <dbReference type="ARBA" id="ARBA00022842"/>
    </source>
</evidence>
<dbReference type="InterPro" id="IPR015797">
    <property type="entry name" value="NUDIX_hydrolase-like_dom_sf"/>
</dbReference>
<evidence type="ECO:0000256" key="3">
    <source>
        <dbReference type="ARBA" id="ARBA00022723"/>
    </source>
</evidence>
<comment type="cofactor">
    <cofactor evidence="2">
        <name>Mg(2+)</name>
        <dbReference type="ChEBI" id="CHEBI:18420"/>
    </cofactor>
</comment>
<evidence type="ECO:0000256" key="2">
    <source>
        <dbReference type="ARBA" id="ARBA00001946"/>
    </source>
</evidence>
<dbReference type="GO" id="GO:0046872">
    <property type="term" value="F:metal ion binding"/>
    <property type="evidence" value="ECO:0007669"/>
    <property type="project" value="UniProtKB-KW"/>
</dbReference>
<dbReference type="AlphaFoldDB" id="A0A975FZU7"/>
<evidence type="ECO:0000256" key="7">
    <source>
        <dbReference type="SAM" id="MobiDB-lite"/>
    </source>
</evidence>
<feature type="domain" description="Nudix hydrolase" evidence="8">
    <location>
        <begin position="28"/>
        <end position="215"/>
    </location>
</feature>
<feature type="compositionally biased region" description="Basic and acidic residues" evidence="7">
    <location>
        <begin position="10"/>
        <end position="20"/>
    </location>
</feature>
<proteinExistence type="predicted"/>
<comment type="cofactor">
    <cofactor evidence="1">
        <name>Mn(2+)</name>
        <dbReference type="ChEBI" id="CHEBI:29035"/>
    </cofactor>
</comment>
<dbReference type="RefSeq" id="WP_211938240.1">
    <property type="nucleotide sequence ID" value="NZ_CP073078.1"/>
</dbReference>
<keyword evidence="10" id="KW-1185">Reference proteome</keyword>
<evidence type="ECO:0000256" key="6">
    <source>
        <dbReference type="ARBA" id="ARBA00023211"/>
    </source>
</evidence>
<evidence type="ECO:0000259" key="8">
    <source>
        <dbReference type="PROSITE" id="PS51462"/>
    </source>
</evidence>
<dbReference type="EMBL" id="CP073078">
    <property type="protein sequence ID" value="QUD88189.1"/>
    <property type="molecule type" value="Genomic_DNA"/>
</dbReference>
<dbReference type="CDD" id="cd18870">
    <property type="entry name" value="NUDIX_AcylCoAdiphos_Nudt19"/>
    <property type="match status" value="1"/>
</dbReference>
<name>A0A975FZU7_9CAUL</name>
<protein>
    <submittedName>
        <fullName evidence="9">NUDIX hydrolase</fullName>
    </submittedName>
</protein>
<evidence type="ECO:0000313" key="9">
    <source>
        <dbReference type="EMBL" id="QUD88189.1"/>
    </source>
</evidence>
<sequence length="239" mass="26647">MADPILEPNYDPRSDGAMREAGAKLVRPRDAATLIVVRRDGAKPRVLMGRRHGGHDFMPGKWVFPGGRIDRSDFSAPAASELKPEVAARLEKTAPPRRARALGLTAIRETFEETGLLLARPAPPRPGAGPWREFLEAGAAADLEALDFIARAITPPYRPKRFDARFFVADAERLVSLERRADCGELDEIAWVELEETGALDLPNITRFVLQELVQRLDEPGRPAPFMRFQRGARRLTHL</sequence>
<dbReference type="Proteomes" id="UP000676409">
    <property type="component" value="Chromosome"/>
</dbReference>
<dbReference type="GO" id="GO:0016818">
    <property type="term" value="F:hydrolase activity, acting on acid anhydrides, in phosphorus-containing anhydrides"/>
    <property type="evidence" value="ECO:0007669"/>
    <property type="project" value="InterPro"/>
</dbReference>
<dbReference type="SUPFAM" id="SSF55811">
    <property type="entry name" value="Nudix"/>
    <property type="match status" value="1"/>
</dbReference>
<dbReference type="KEGG" id="caul:KCG34_24705"/>
<organism evidence="9 10">
    <name type="scientific">Phenylobacterium montanum</name>
    <dbReference type="NCBI Taxonomy" id="2823693"/>
    <lineage>
        <taxon>Bacteria</taxon>
        <taxon>Pseudomonadati</taxon>
        <taxon>Pseudomonadota</taxon>
        <taxon>Alphaproteobacteria</taxon>
        <taxon>Caulobacterales</taxon>
        <taxon>Caulobacteraceae</taxon>
        <taxon>Phenylobacterium</taxon>
    </lineage>
</organism>
<evidence type="ECO:0000313" key="10">
    <source>
        <dbReference type="Proteomes" id="UP000676409"/>
    </source>
</evidence>
<evidence type="ECO:0000256" key="4">
    <source>
        <dbReference type="ARBA" id="ARBA00022801"/>
    </source>
</evidence>
<keyword evidence="4 9" id="KW-0378">Hydrolase</keyword>
<accession>A0A975FZU7</accession>